<protein>
    <submittedName>
        <fullName evidence="7">Putative flippase GtrA</fullName>
    </submittedName>
</protein>
<feature type="transmembrane region" description="Helical" evidence="5">
    <location>
        <begin position="50"/>
        <end position="72"/>
    </location>
</feature>
<dbReference type="Pfam" id="PF04138">
    <property type="entry name" value="GtrA_DPMS_TM"/>
    <property type="match status" value="1"/>
</dbReference>
<evidence type="ECO:0000256" key="3">
    <source>
        <dbReference type="ARBA" id="ARBA00022989"/>
    </source>
</evidence>
<comment type="caution">
    <text evidence="7">The sequence shown here is derived from an EMBL/GenBank/DDBJ whole genome shotgun (WGS) entry which is preliminary data.</text>
</comment>
<feature type="transmembrane region" description="Helical" evidence="5">
    <location>
        <begin position="111"/>
        <end position="131"/>
    </location>
</feature>
<sequence>MTASVTVRSVIVRVASDQRMRYLAAGGAGALLYYVLFSTAWLLTGRTVPYLVIAVAVSTICAVVTYPVYRLLVFRAADPLLSGFLRFYLLCLGSLGYTVIGLSSLVELAGLHVLLAQAIVVVTGPVINYQLSRLWAFRTRAGR</sequence>
<evidence type="ECO:0000259" key="6">
    <source>
        <dbReference type="Pfam" id="PF04138"/>
    </source>
</evidence>
<keyword evidence="4 5" id="KW-0472">Membrane</keyword>
<dbReference type="GO" id="GO:0000271">
    <property type="term" value="P:polysaccharide biosynthetic process"/>
    <property type="evidence" value="ECO:0007669"/>
    <property type="project" value="InterPro"/>
</dbReference>
<dbReference type="RefSeq" id="WP_130511165.1">
    <property type="nucleotide sequence ID" value="NZ_SHKY01000001.1"/>
</dbReference>
<evidence type="ECO:0000256" key="2">
    <source>
        <dbReference type="ARBA" id="ARBA00022692"/>
    </source>
</evidence>
<keyword evidence="2 5" id="KW-0812">Transmembrane</keyword>
<gene>
    <name evidence="7" type="ORF">EV385_4439</name>
</gene>
<dbReference type="EMBL" id="SHKY01000001">
    <property type="protein sequence ID" value="RZU52566.1"/>
    <property type="molecule type" value="Genomic_DNA"/>
</dbReference>
<proteinExistence type="predicted"/>
<keyword evidence="3 5" id="KW-1133">Transmembrane helix</keyword>
<dbReference type="AlphaFoldDB" id="A0A4V2G7H1"/>
<comment type="subcellular location">
    <subcellularLocation>
        <location evidence="1">Membrane</location>
        <topology evidence="1">Multi-pass membrane protein</topology>
    </subcellularLocation>
</comment>
<feature type="transmembrane region" description="Helical" evidence="5">
    <location>
        <begin position="22"/>
        <end position="44"/>
    </location>
</feature>
<evidence type="ECO:0000256" key="4">
    <source>
        <dbReference type="ARBA" id="ARBA00023136"/>
    </source>
</evidence>
<dbReference type="GO" id="GO:0016020">
    <property type="term" value="C:membrane"/>
    <property type="evidence" value="ECO:0007669"/>
    <property type="project" value="UniProtKB-SubCell"/>
</dbReference>
<evidence type="ECO:0000256" key="1">
    <source>
        <dbReference type="ARBA" id="ARBA00004141"/>
    </source>
</evidence>
<evidence type="ECO:0000256" key="5">
    <source>
        <dbReference type="SAM" id="Phobius"/>
    </source>
</evidence>
<evidence type="ECO:0000313" key="7">
    <source>
        <dbReference type="EMBL" id="RZU52566.1"/>
    </source>
</evidence>
<accession>A0A4V2G7H1</accession>
<evidence type="ECO:0000313" key="8">
    <source>
        <dbReference type="Proteomes" id="UP000292564"/>
    </source>
</evidence>
<organism evidence="7 8">
    <name type="scientific">Krasilnikovia cinnamomea</name>
    <dbReference type="NCBI Taxonomy" id="349313"/>
    <lineage>
        <taxon>Bacteria</taxon>
        <taxon>Bacillati</taxon>
        <taxon>Actinomycetota</taxon>
        <taxon>Actinomycetes</taxon>
        <taxon>Micromonosporales</taxon>
        <taxon>Micromonosporaceae</taxon>
        <taxon>Krasilnikovia</taxon>
    </lineage>
</organism>
<feature type="transmembrane region" description="Helical" evidence="5">
    <location>
        <begin position="84"/>
        <end position="105"/>
    </location>
</feature>
<reference evidence="7 8" key="1">
    <citation type="submission" date="2019-02" db="EMBL/GenBank/DDBJ databases">
        <title>Sequencing the genomes of 1000 actinobacteria strains.</title>
        <authorList>
            <person name="Klenk H.-P."/>
        </authorList>
    </citation>
    <scope>NUCLEOTIDE SEQUENCE [LARGE SCALE GENOMIC DNA]</scope>
    <source>
        <strain evidence="7 8">DSM 45162</strain>
    </source>
</reference>
<dbReference type="OrthoDB" id="9807815at2"/>
<feature type="domain" description="GtrA/DPMS transmembrane" evidence="6">
    <location>
        <begin position="21"/>
        <end position="137"/>
    </location>
</feature>
<dbReference type="InterPro" id="IPR007267">
    <property type="entry name" value="GtrA_DPMS_TM"/>
</dbReference>
<dbReference type="Proteomes" id="UP000292564">
    <property type="component" value="Unassembled WGS sequence"/>
</dbReference>
<name>A0A4V2G7H1_9ACTN</name>
<keyword evidence="8" id="KW-1185">Reference proteome</keyword>